<reference evidence="9 10" key="1">
    <citation type="submission" date="2019-07" db="EMBL/GenBank/DDBJ databases">
        <title>New species of Amycolatopsis and Streptomyces.</title>
        <authorList>
            <person name="Duangmal K."/>
            <person name="Teo W.F.A."/>
            <person name="Lipun K."/>
        </authorList>
    </citation>
    <scope>NUCLEOTIDE SEQUENCE [LARGE SCALE GENOMIC DNA]</scope>
    <source>
        <strain evidence="9 10">NBRC 106415</strain>
    </source>
</reference>
<keyword evidence="3 9" id="KW-0378">Hydrolase</keyword>
<evidence type="ECO:0000256" key="5">
    <source>
        <dbReference type="SAM" id="Coils"/>
    </source>
</evidence>
<comment type="similarity">
    <text evidence="1">Belongs to the peptidase C40 family.</text>
</comment>
<dbReference type="EMBL" id="VJZC01000083">
    <property type="protein sequence ID" value="MPY58409.1"/>
    <property type="molecule type" value="Genomic_DNA"/>
</dbReference>
<feature type="signal peptide" evidence="7">
    <location>
        <begin position="1"/>
        <end position="38"/>
    </location>
</feature>
<feature type="compositionally biased region" description="Basic and acidic residues" evidence="6">
    <location>
        <begin position="221"/>
        <end position="240"/>
    </location>
</feature>
<dbReference type="PROSITE" id="PS51935">
    <property type="entry name" value="NLPC_P60"/>
    <property type="match status" value="1"/>
</dbReference>
<dbReference type="PANTHER" id="PTHR47359:SF3">
    <property type="entry name" value="NLP_P60 DOMAIN-CONTAINING PROTEIN-RELATED"/>
    <property type="match status" value="1"/>
</dbReference>
<dbReference type="Gene3D" id="6.10.250.3150">
    <property type="match status" value="1"/>
</dbReference>
<dbReference type="Proteomes" id="UP000400924">
    <property type="component" value="Unassembled WGS sequence"/>
</dbReference>
<feature type="compositionally biased region" description="Low complexity" evidence="6">
    <location>
        <begin position="241"/>
        <end position="251"/>
    </location>
</feature>
<dbReference type="SUPFAM" id="SSF54001">
    <property type="entry name" value="Cysteine proteinases"/>
    <property type="match status" value="1"/>
</dbReference>
<feature type="chain" id="PRO_5024420865" evidence="7">
    <location>
        <begin position="39"/>
        <end position="385"/>
    </location>
</feature>
<keyword evidence="5" id="KW-0175">Coiled coil</keyword>
<keyword evidence="7" id="KW-0732">Signal</keyword>
<protein>
    <submittedName>
        <fullName evidence="9">Glycoside hydrolase</fullName>
    </submittedName>
</protein>
<name>A0A5N8XG40_9ACTN</name>
<dbReference type="Pfam" id="PF00877">
    <property type="entry name" value="NLPC_P60"/>
    <property type="match status" value="1"/>
</dbReference>
<organism evidence="9 10">
    <name type="scientific">Streptomyces spongiae</name>
    <dbReference type="NCBI Taxonomy" id="565072"/>
    <lineage>
        <taxon>Bacteria</taxon>
        <taxon>Bacillati</taxon>
        <taxon>Actinomycetota</taxon>
        <taxon>Actinomycetes</taxon>
        <taxon>Kitasatosporales</taxon>
        <taxon>Streptomycetaceae</taxon>
        <taxon>Streptomyces</taxon>
    </lineage>
</organism>
<gene>
    <name evidence="9" type="ORF">FNH08_14895</name>
</gene>
<sequence length="385" mass="42069">MAPHRKPRPARTRTGIRTPALATAALTSMALFSQTANASPSTDKPSLEEVEKKVGDLYRQAESATEKYNAAEEQTTKQKKRVATLLDDVAKRTEKLNEARERLGSFAAAQYRTGAASPDTAAMLLADNPQDYFDQTQLMDRLTERQKDVVDDFITQQTETAEKRQEATESLASLTESQSTLKSTKAKVQAKLTEARELLTKLTAEEKARLAAIEKEKQEEAERRAEELARQQAAEAEKQQAAEAEQQEQAAGSTSTVEAPVEDSTYATKAAKALTFARSQIGKPYVWGATGPDSYDCSGLTQAAWKAAGVDLPRTTWDQVNAGKTVSLADAKPGDLVFFYDDISHVGLYIGNGMMIHAPKPGAYVREESIFYDGESAIHSVVRPA</sequence>
<keyword evidence="10" id="KW-1185">Reference proteome</keyword>
<dbReference type="InterPro" id="IPR000064">
    <property type="entry name" value="NLP_P60_dom"/>
</dbReference>
<evidence type="ECO:0000256" key="1">
    <source>
        <dbReference type="ARBA" id="ARBA00007074"/>
    </source>
</evidence>
<proteinExistence type="inferred from homology"/>
<dbReference type="PANTHER" id="PTHR47359">
    <property type="entry name" value="PEPTIDOGLYCAN DL-ENDOPEPTIDASE CWLO"/>
    <property type="match status" value="1"/>
</dbReference>
<comment type="caution">
    <text evidence="9">The sequence shown here is derived from an EMBL/GenBank/DDBJ whole genome shotgun (WGS) entry which is preliminary data.</text>
</comment>
<dbReference type="GO" id="GO:0006508">
    <property type="term" value="P:proteolysis"/>
    <property type="evidence" value="ECO:0007669"/>
    <property type="project" value="UniProtKB-KW"/>
</dbReference>
<dbReference type="AlphaFoldDB" id="A0A5N8XG40"/>
<accession>A0A5N8XG40</accession>
<dbReference type="RefSeq" id="WP_152771953.1">
    <property type="nucleotide sequence ID" value="NZ_VJZC01000083.1"/>
</dbReference>
<feature type="coiled-coil region" evidence="5">
    <location>
        <begin position="47"/>
        <end position="102"/>
    </location>
</feature>
<evidence type="ECO:0000256" key="2">
    <source>
        <dbReference type="ARBA" id="ARBA00022670"/>
    </source>
</evidence>
<dbReference type="Gene3D" id="3.90.1720.10">
    <property type="entry name" value="endopeptidase domain like (from Nostoc punctiforme)"/>
    <property type="match status" value="1"/>
</dbReference>
<evidence type="ECO:0000259" key="8">
    <source>
        <dbReference type="PROSITE" id="PS51935"/>
    </source>
</evidence>
<keyword evidence="2" id="KW-0645">Protease</keyword>
<evidence type="ECO:0000313" key="9">
    <source>
        <dbReference type="EMBL" id="MPY58409.1"/>
    </source>
</evidence>
<evidence type="ECO:0000313" key="10">
    <source>
        <dbReference type="Proteomes" id="UP000400924"/>
    </source>
</evidence>
<evidence type="ECO:0000256" key="4">
    <source>
        <dbReference type="ARBA" id="ARBA00022807"/>
    </source>
</evidence>
<evidence type="ECO:0000256" key="3">
    <source>
        <dbReference type="ARBA" id="ARBA00022801"/>
    </source>
</evidence>
<evidence type="ECO:0000256" key="6">
    <source>
        <dbReference type="SAM" id="MobiDB-lite"/>
    </source>
</evidence>
<dbReference type="GO" id="GO:0008234">
    <property type="term" value="F:cysteine-type peptidase activity"/>
    <property type="evidence" value="ECO:0007669"/>
    <property type="project" value="UniProtKB-KW"/>
</dbReference>
<dbReference type="InterPro" id="IPR038765">
    <property type="entry name" value="Papain-like_cys_pep_sf"/>
</dbReference>
<feature type="region of interest" description="Disordered" evidence="6">
    <location>
        <begin position="221"/>
        <end position="261"/>
    </location>
</feature>
<keyword evidence="4" id="KW-0788">Thiol protease</keyword>
<dbReference type="OrthoDB" id="5177647at2"/>
<feature type="domain" description="NlpC/P60" evidence="8">
    <location>
        <begin position="267"/>
        <end position="385"/>
    </location>
</feature>
<evidence type="ECO:0000256" key="7">
    <source>
        <dbReference type="SAM" id="SignalP"/>
    </source>
</evidence>
<dbReference type="InterPro" id="IPR051794">
    <property type="entry name" value="PG_Endopeptidase_C40"/>
</dbReference>